<dbReference type="EMBL" id="JBHSDT010000004">
    <property type="protein sequence ID" value="MFC4402535.1"/>
    <property type="molecule type" value="Genomic_DNA"/>
</dbReference>
<evidence type="ECO:0000313" key="2">
    <source>
        <dbReference type="Proteomes" id="UP001595882"/>
    </source>
</evidence>
<dbReference type="Proteomes" id="UP001595882">
    <property type="component" value="Unassembled WGS sequence"/>
</dbReference>
<evidence type="ECO:0008006" key="3">
    <source>
        <dbReference type="Google" id="ProtNLM"/>
    </source>
</evidence>
<protein>
    <recommendedName>
        <fullName evidence="3">GNAT family N-acetyltransferase</fullName>
    </recommendedName>
</protein>
<keyword evidence="2" id="KW-1185">Reference proteome</keyword>
<reference evidence="2" key="1">
    <citation type="journal article" date="2019" name="Int. J. Syst. Evol. Microbiol.">
        <title>The Global Catalogue of Microorganisms (GCM) 10K type strain sequencing project: providing services to taxonomists for standard genome sequencing and annotation.</title>
        <authorList>
            <consortium name="The Broad Institute Genomics Platform"/>
            <consortium name="The Broad Institute Genome Sequencing Center for Infectious Disease"/>
            <person name="Wu L."/>
            <person name="Ma J."/>
        </authorList>
    </citation>
    <scope>NUCLEOTIDE SEQUENCE [LARGE SCALE GENOMIC DNA]</scope>
    <source>
        <strain evidence="2">CCUG 37865</strain>
    </source>
</reference>
<name>A0ABV8WSY1_9BACI</name>
<dbReference type="RefSeq" id="WP_390250219.1">
    <property type="nucleotide sequence ID" value="NZ_JBHSDT010000004.1"/>
</dbReference>
<sequence length="170" mass="19767">MIQFERCSNDHDLAMVSLFLLENRHELHPSFTTLDMVSLIYSYATQGQFLQVLDSANRVIGAAVYYHGTPDQQFENREVAFVDIAVFEREIRGTRAFLNGLEYMINHIAKSHPEVEEVRFVAYADNTYVCKLYSKFMDVNHSREGKLGKEIIFSQKINNISTFLKRFNKI</sequence>
<evidence type="ECO:0000313" key="1">
    <source>
        <dbReference type="EMBL" id="MFC4402535.1"/>
    </source>
</evidence>
<gene>
    <name evidence="1" type="ORF">ACFOY7_05565</name>
</gene>
<proteinExistence type="predicted"/>
<organism evidence="1 2">
    <name type="scientific">Gracilibacillus xinjiangensis</name>
    <dbReference type="NCBI Taxonomy" id="1193282"/>
    <lineage>
        <taxon>Bacteria</taxon>
        <taxon>Bacillati</taxon>
        <taxon>Bacillota</taxon>
        <taxon>Bacilli</taxon>
        <taxon>Bacillales</taxon>
        <taxon>Bacillaceae</taxon>
        <taxon>Gracilibacillus</taxon>
    </lineage>
</organism>
<accession>A0ABV8WSY1</accession>
<comment type="caution">
    <text evidence="1">The sequence shown here is derived from an EMBL/GenBank/DDBJ whole genome shotgun (WGS) entry which is preliminary data.</text>
</comment>